<evidence type="ECO:0000259" key="9">
    <source>
        <dbReference type="Pfam" id="PF01431"/>
    </source>
</evidence>
<dbReference type="GO" id="GO:0046872">
    <property type="term" value="F:metal ion binding"/>
    <property type="evidence" value="ECO:0007669"/>
    <property type="project" value="UniProtKB-KW"/>
</dbReference>
<name>A0A3B0TBF1_9ZZZZ</name>
<evidence type="ECO:0000313" key="11">
    <source>
        <dbReference type="EMBL" id="VAW04336.1"/>
    </source>
</evidence>
<dbReference type="SUPFAM" id="SSF55486">
    <property type="entry name" value="Metalloproteases ('zincins'), catalytic domain"/>
    <property type="match status" value="1"/>
</dbReference>
<dbReference type="PRINTS" id="PR00786">
    <property type="entry name" value="NEPRILYSIN"/>
</dbReference>
<reference evidence="11" key="1">
    <citation type="submission" date="2018-06" db="EMBL/GenBank/DDBJ databases">
        <authorList>
            <person name="Zhirakovskaya E."/>
        </authorList>
    </citation>
    <scope>NUCLEOTIDE SEQUENCE</scope>
</reference>
<keyword evidence="7" id="KW-0482">Metalloprotease</keyword>
<dbReference type="CDD" id="cd08662">
    <property type="entry name" value="M13"/>
    <property type="match status" value="1"/>
</dbReference>
<dbReference type="InterPro" id="IPR042089">
    <property type="entry name" value="Peptidase_M13_dom_2"/>
</dbReference>
<dbReference type="GO" id="GO:0005886">
    <property type="term" value="C:plasma membrane"/>
    <property type="evidence" value="ECO:0007669"/>
    <property type="project" value="TreeGrafter"/>
</dbReference>
<protein>
    <submittedName>
        <fullName evidence="11">Metallopeptidase</fullName>
    </submittedName>
</protein>
<dbReference type="InterPro" id="IPR000718">
    <property type="entry name" value="Peptidase_M13"/>
</dbReference>
<evidence type="ECO:0000256" key="8">
    <source>
        <dbReference type="SAM" id="MobiDB-lite"/>
    </source>
</evidence>
<dbReference type="GO" id="GO:0016485">
    <property type="term" value="P:protein processing"/>
    <property type="evidence" value="ECO:0007669"/>
    <property type="project" value="TreeGrafter"/>
</dbReference>
<dbReference type="AlphaFoldDB" id="A0A3B0TBF1"/>
<evidence type="ECO:0000256" key="4">
    <source>
        <dbReference type="ARBA" id="ARBA00022723"/>
    </source>
</evidence>
<keyword evidence="4" id="KW-0479">Metal-binding</keyword>
<proteinExistence type="inferred from homology"/>
<dbReference type="PANTHER" id="PTHR11733:SF167">
    <property type="entry name" value="FI17812P1-RELATED"/>
    <property type="match status" value="1"/>
</dbReference>
<dbReference type="PROSITE" id="PS51885">
    <property type="entry name" value="NEPRILYSIN"/>
    <property type="match status" value="1"/>
</dbReference>
<feature type="compositionally biased region" description="Acidic residues" evidence="8">
    <location>
        <begin position="10"/>
        <end position="22"/>
    </location>
</feature>
<accession>A0A3B0TBF1</accession>
<gene>
    <name evidence="11" type="ORF">MNBD_ACTINO01-196</name>
</gene>
<keyword evidence="3" id="KW-0645">Protease</keyword>
<dbReference type="InterPro" id="IPR018497">
    <property type="entry name" value="Peptidase_M13_C"/>
</dbReference>
<dbReference type="PANTHER" id="PTHR11733">
    <property type="entry name" value="ZINC METALLOPROTEASE FAMILY M13 NEPRILYSIN-RELATED"/>
    <property type="match status" value="1"/>
</dbReference>
<dbReference type="EMBL" id="UOEI01000393">
    <property type="protein sequence ID" value="VAW04336.1"/>
    <property type="molecule type" value="Genomic_DNA"/>
</dbReference>
<organism evidence="11">
    <name type="scientific">hydrothermal vent metagenome</name>
    <dbReference type="NCBI Taxonomy" id="652676"/>
    <lineage>
        <taxon>unclassified sequences</taxon>
        <taxon>metagenomes</taxon>
        <taxon>ecological metagenomes</taxon>
    </lineage>
</organism>
<comment type="similarity">
    <text evidence="2">Belongs to the peptidase M13 family.</text>
</comment>
<dbReference type="Gene3D" id="1.10.1380.10">
    <property type="entry name" value="Neutral endopeptidase , domain2"/>
    <property type="match status" value="1"/>
</dbReference>
<dbReference type="InterPro" id="IPR024079">
    <property type="entry name" value="MetalloPept_cat_dom_sf"/>
</dbReference>
<evidence type="ECO:0000256" key="7">
    <source>
        <dbReference type="ARBA" id="ARBA00023049"/>
    </source>
</evidence>
<feature type="domain" description="Peptidase M13 N-terminal" evidence="10">
    <location>
        <begin position="29"/>
        <end position="404"/>
    </location>
</feature>
<evidence type="ECO:0000256" key="6">
    <source>
        <dbReference type="ARBA" id="ARBA00022833"/>
    </source>
</evidence>
<evidence type="ECO:0000256" key="1">
    <source>
        <dbReference type="ARBA" id="ARBA00001947"/>
    </source>
</evidence>
<sequence>MTTGHRFEISPDDPFFDPADADPDTSPDIDFYRFANGGWLDANPVPEEYGAWGTAHELHSRNEDILHDLLERAAAADTPNGSIEQTVGDYYRSGMDVDRIESLGTTPLRPILETISSIRERSELAGVVADLHRQGIGSFFEVSILPDFEDATTNLLYLGQGGLGLPDRDYYLRRDETSRELLAAYRSHVAEMFALIDTDDPEAAADSVLGIETAIAEMSYTNVEMRDVDLTTNKFTTTEAAAWMPTLGLGHYLDTIGAGDATHLNIDNEGFYPAVDALIGETALDDITTYLQWNVLHDTASSLPAAFEDASFSFYGTRLGGQKVQKDRWKRVLGAASSDIGHLVARLYVAENFPPEAKERMEHLVENLLDAMKRSIESLDWMSDETKRRALDKLFGFGYKIGYPDVWRDYTGLTIDASTWFDNRQGASRFEFDRQMGMLGKQVDPHEWSMAPHVVNAYYHPLRNEIVFPAGILQSPFFSLEADDAVNYGAIGSIIGHEITHGFDDQGSRFDADGNVRDWWTPDDRSEFESRAQVVIDQYNGFEIEDGLNVNGELTLGENIADIGGLRIAFAAMLTTLDGDMEPVAGLTPQQRFYLAYATAWRQNYTDEYLRMLVNSDPHAPSHFRCSGPLSNLETFAEAYGIPQDAPVMRPTAERVDIW</sequence>
<feature type="region of interest" description="Disordered" evidence="8">
    <location>
        <begin position="1"/>
        <end position="22"/>
    </location>
</feature>
<keyword evidence="6" id="KW-0862">Zinc</keyword>
<evidence type="ECO:0000256" key="2">
    <source>
        <dbReference type="ARBA" id="ARBA00007357"/>
    </source>
</evidence>
<comment type="cofactor">
    <cofactor evidence="1">
        <name>Zn(2+)</name>
        <dbReference type="ChEBI" id="CHEBI:29105"/>
    </cofactor>
</comment>
<dbReference type="Gene3D" id="3.40.390.10">
    <property type="entry name" value="Collagenase (Catalytic Domain)"/>
    <property type="match status" value="1"/>
</dbReference>
<keyword evidence="5" id="KW-0378">Hydrolase</keyword>
<evidence type="ECO:0000259" key="10">
    <source>
        <dbReference type="Pfam" id="PF05649"/>
    </source>
</evidence>
<evidence type="ECO:0000256" key="5">
    <source>
        <dbReference type="ARBA" id="ARBA00022801"/>
    </source>
</evidence>
<dbReference type="Pfam" id="PF01431">
    <property type="entry name" value="Peptidase_M13"/>
    <property type="match status" value="1"/>
</dbReference>
<dbReference type="GO" id="GO:0004222">
    <property type="term" value="F:metalloendopeptidase activity"/>
    <property type="evidence" value="ECO:0007669"/>
    <property type="project" value="InterPro"/>
</dbReference>
<dbReference type="InterPro" id="IPR008753">
    <property type="entry name" value="Peptidase_M13_N"/>
</dbReference>
<evidence type="ECO:0000256" key="3">
    <source>
        <dbReference type="ARBA" id="ARBA00022670"/>
    </source>
</evidence>
<dbReference type="Pfam" id="PF05649">
    <property type="entry name" value="Peptidase_M13_N"/>
    <property type="match status" value="1"/>
</dbReference>
<feature type="domain" description="Peptidase M13 C-terminal" evidence="9">
    <location>
        <begin position="456"/>
        <end position="655"/>
    </location>
</feature>